<evidence type="ECO:0000256" key="3">
    <source>
        <dbReference type="ARBA" id="ARBA00022801"/>
    </source>
</evidence>
<feature type="active site" evidence="5">
    <location>
        <position position="419"/>
    </location>
</feature>
<comment type="caution">
    <text evidence="7">The sequence shown here is derived from an EMBL/GenBank/DDBJ whole genome shotgun (WGS) entry which is preliminary data.</text>
</comment>
<dbReference type="PANTHER" id="PTHR10183">
    <property type="entry name" value="CALPAIN"/>
    <property type="match status" value="1"/>
</dbReference>
<name>A0A100WPW6_MYCFO</name>
<evidence type="ECO:0000313" key="7">
    <source>
        <dbReference type="EMBL" id="GAT01859.1"/>
    </source>
</evidence>
<keyword evidence="2 5" id="KW-0645">Protease</keyword>
<sequence>MTTTEVNKAVTRRKTKPVEERVAGLAPNARNPYALAEFTVGHPIDWSAVDDRQAVLEDVFGMPYAELFDPRHGSPLFLGSRLDTDGNLRAETIAVPEPATPVRDSERLENREDFVPRVLRDIEPLVGRFDAVRLRSIVPTRGGGWLVEIEGPRDGSGIFIDKVFSRGMLDALINLGVFVTGWTPDGAEWTDTGRFYNEAAEYFDPIQGGLGDCGLISALSSVAWTLPYTFAQRSRATGTDNQQFKNQFRFTDPSSGVATLVEATERIPVWASTSTPLYAHSSEPGETWPAQLEKAYAKWITGTTNDRPDMTSLNGSVWPDVATAVLTGRQPQRTATAGQTTAAIASLVKSHCVGGRTIDPLTAWTYPTAPEGVNYADANIVANHAYSVLGWVRGPVLAQIRTPLRPVLRLQLDYVLLRNPWGDTEGANPLVNPVSLRDIGFTRTLDLSVDDGVFAIDFSTFRRYFTAIGVAV</sequence>
<evidence type="ECO:0000256" key="4">
    <source>
        <dbReference type="ARBA" id="ARBA00022807"/>
    </source>
</evidence>
<dbReference type="PROSITE" id="PS50203">
    <property type="entry name" value="CALPAIN_CAT"/>
    <property type="match status" value="1"/>
</dbReference>
<dbReference type="AlphaFoldDB" id="A0A100WPW6"/>
<dbReference type="Pfam" id="PF00648">
    <property type="entry name" value="Peptidase_C2"/>
    <property type="match status" value="1"/>
</dbReference>
<dbReference type="PRINTS" id="PR00704">
    <property type="entry name" value="CALPAIN"/>
</dbReference>
<keyword evidence="4 5" id="KW-0788">Thiol protease</keyword>
<evidence type="ECO:0000313" key="8">
    <source>
        <dbReference type="Proteomes" id="UP000069705"/>
    </source>
</evidence>
<proteinExistence type="inferred from homology"/>
<dbReference type="SMART" id="SM00230">
    <property type="entry name" value="CysPc"/>
    <property type="match status" value="1"/>
</dbReference>
<dbReference type="GO" id="GO:0004198">
    <property type="term" value="F:calcium-dependent cysteine-type endopeptidase activity"/>
    <property type="evidence" value="ECO:0007669"/>
    <property type="project" value="InterPro"/>
</dbReference>
<comment type="similarity">
    <text evidence="1">Belongs to the peptidase C2 family.</text>
</comment>
<dbReference type="InterPro" id="IPR001300">
    <property type="entry name" value="Peptidase_C2_calpain_cat"/>
</dbReference>
<dbReference type="InterPro" id="IPR038765">
    <property type="entry name" value="Papain-like_cys_pep_sf"/>
</dbReference>
<evidence type="ECO:0000256" key="5">
    <source>
        <dbReference type="PROSITE-ProRule" id="PRU00239"/>
    </source>
</evidence>
<evidence type="ECO:0000256" key="2">
    <source>
        <dbReference type="ARBA" id="ARBA00022670"/>
    </source>
</evidence>
<feature type="active site" evidence="5">
    <location>
        <position position="213"/>
    </location>
</feature>
<organism evidence="7 8">
    <name type="scientific">Mycolicibacterium fortuitum subsp. acetamidolyticum</name>
    <dbReference type="NCBI Taxonomy" id="144550"/>
    <lineage>
        <taxon>Bacteria</taxon>
        <taxon>Bacillati</taxon>
        <taxon>Actinomycetota</taxon>
        <taxon>Actinomycetes</taxon>
        <taxon>Mycobacteriales</taxon>
        <taxon>Mycobacteriaceae</taxon>
        <taxon>Mycolicibacterium</taxon>
    </lineage>
</organism>
<reference evidence="7 8" key="1">
    <citation type="journal article" date="2016" name="Genome Announc.">
        <title>Draft Genome Sequences of Five Rapidly Growing Mycobacterium Species, M. thermoresistibile, M. fortuitum subsp. acetamidolyticum, M. canariasense, M. brisbanense, and M. novocastrense.</title>
        <authorList>
            <person name="Katahira K."/>
            <person name="Ogura Y."/>
            <person name="Gotoh Y."/>
            <person name="Hayashi T."/>
        </authorList>
    </citation>
    <scope>NUCLEOTIDE SEQUENCE [LARGE SCALE GENOMIC DNA]</scope>
    <source>
        <strain evidence="7 8">JCM6368</strain>
    </source>
</reference>
<feature type="active site" evidence="5">
    <location>
        <position position="384"/>
    </location>
</feature>
<dbReference type="GO" id="GO:0006508">
    <property type="term" value="P:proteolysis"/>
    <property type="evidence" value="ECO:0007669"/>
    <property type="project" value="UniProtKB-KW"/>
</dbReference>
<feature type="domain" description="Calpain catalytic" evidence="6">
    <location>
        <begin position="145"/>
        <end position="472"/>
    </location>
</feature>
<dbReference type="Proteomes" id="UP000069705">
    <property type="component" value="Unassembled WGS sequence"/>
</dbReference>
<dbReference type="EMBL" id="BCSZ01000019">
    <property type="protein sequence ID" value="GAT01859.1"/>
    <property type="molecule type" value="Genomic_DNA"/>
</dbReference>
<dbReference type="SUPFAM" id="SSF54001">
    <property type="entry name" value="Cysteine proteinases"/>
    <property type="match status" value="1"/>
</dbReference>
<dbReference type="Gene3D" id="3.90.70.10">
    <property type="entry name" value="Cysteine proteinases"/>
    <property type="match status" value="1"/>
</dbReference>
<reference evidence="8" key="2">
    <citation type="submission" date="2016-02" db="EMBL/GenBank/DDBJ databases">
        <title>Draft genome sequence of five rapidly growing Mycobacterium species.</title>
        <authorList>
            <person name="Katahira K."/>
            <person name="Gotou Y."/>
            <person name="Iida K."/>
            <person name="Ogura Y."/>
            <person name="Hayashi T."/>
        </authorList>
    </citation>
    <scope>NUCLEOTIDE SEQUENCE [LARGE SCALE GENOMIC DNA]</scope>
    <source>
        <strain evidence="8">JCM6368</strain>
    </source>
</reference>
<keyword evidence="3 5" id="KW-0378">Hydrolase</keyword>
<evidence type="ECO:0000259" key="6">
    <source>
        <dbReference type="PROSITE" id="PS50203"/>
    </source>
</evidence>
<accession>A0A100WPW6</accession>
<evidence type="ECO:0000256" key="1">
    <source>
        <dbReference type="ARBA" id="ARBA00007623"/>
    </source>
</evidence>
<protein>
    <submittedName>
        <fullName evidence="7">Thiol protease</fullName>
    </submittedName>
</protein>
<dbReference type="PANTHER" id="PTHR10183:SF379">
    <property type="entry name" value="CALPAIN-5"/>
    <property type="match status" value="1"/>
</dbReference>
<dbReference type="RefSeq" id="WP_061263163.1">
    <property type="nucleotide sequence ID" value="NZ_BCSZ01000019.1"/>
</dbReference>
<gene>
    <name evidence="7" type="ORF">RMCFA_1971</name>
</gene>
<dbReference type="InterPro" id="IPR022684">
    <property type="entry name" value="Calpain_cysteine_protease"/>
</dbReference>